<dbReference type="Pfam" id="PF00561">
    <property type="entry name" value="Abhydrolase_1"/>
    <property type="match status" value="1"/>
</dbReference>
<sequence>MPKLEINGVGIYYELDGTGEETIVFLNGIMMSTASWADFVEVYTRNGYRMLRVDFRDQGQSDKCLEKYNINQHVEDIRGLFDHLGLARVHMMGISYGGQVALLFALKYGARLKSLILANTTARLTNYLKAIGQAWDEAARTGEGEKFFKLAMPYIYSDRFYETHYDWLKEREKFFSQLLTKDWFDAYLRLSSSHGDYNILDQLGEIEVPTLVIGADKDIVTPLEEVKKIHEAIKNSLFIVLPEAGHASCYEKKDEFNAAILGFLALQKSKQNVVVP</sequence>
<gene>
    <name evidence="2" type="ORF">SAMN00808754_2774</name>
</gene>
<dbReference type="InterPro" id="IPR029058">
    <property type="entry name" value="AB_hydrolase_fold"/>
</dbReference>
<name>A0A1W1W0K9_9FIRM</name>
<dbReference type="PRINTS" id="PR00412">
    <property type="entry name" value="EPOXHYDRLASE"/>
</dbReference>
<dbReference type="PRINTS" id="PR00111">
    <property type="entry name" value="ABHYDROLASE"/>
</dbReference>
<accession>A0A1W1W0K9</accession>
<dbReference type="Proteomes" id="UP000192569">
    <property type="component" value="Chromosome I"/>
</dbReference>
<dbReference type="AlphaFoldDB" id="A0A1W1W0K9"/>
<dbReference type="STRING" id="698762.SAMN00808754_2774"/>
<proteinExistence type="predicted"/>
<evidence type="ECO:0000313" key="3">
    <source>
        <dbReference type="Proteomes" id="UP000192569"/>
    </source>
</evidence>
<dbReference type="EMBL" id="LT838272">
    <property type="protein sequence ID" value="SMB99159.1"/>
    <property type="molecule type" value="Genomic_DNA"/>
</dbReference>
<keyword evidence="3" id="KW-1185">Reference proteome</keyword>
<dbReference type="SUPFAM" id="SSF53474">
    <property type="entry name" value="alpha/beta-Hydrolases"/>
    <property type="match status" value="1"/>
</dbReference>
<evidence type="ECO:0000313" key="2">
    <source>
        <dbReference type="EMBL" id="SMB99159.1"/>
    </source>
</evidence>
<organism evidence="2 3">
    <name type="scientific">Thermanaeromonas toyohensis ToBE</name>
    <dbReference type="NCBI Taxonomy" id="698762"/>
    <lineage>
        <taxon>Bacteria</taxon>
        <taxon>Bacillati</taxon>
        <taxon>Bacillota</taxon>
        <taxon>Clostridia</taxon>
        <taxon>Neomoorellales</taxon>
        <taxon>Neomoorellaceae</taxon>
        <taxon>Thermanaeromonas</taxon>
    </lineage>
</organism>
<dbReference type="RefSeq" id="WP_084666474.1">
    <property type="nucleotide sequence ID" value="NZ_LT838272.1"/>
</dbReference>
<dbReference type="Gene3D" id="3.40.50.1820">
    <property type="entry name" value="alpha/beta hydrolase"/>
    <property type="match status" value="1"/>
</dbReference>
<reference evidence="2 3" key="1">
    <citation type="submission" date="2017-04" db="EMBL/GenBank/DDBJ databases">
        <authorList>
            <person name="Afonso C.L."/>
            <person name="Miller P.J."/>
            <person name="Scott M.A."/>
            <person name="Spackman E."/>
            <person name="Goraichik I."/>
            <person name="Dimitrov K.M."/>
            <person name="Suarez D.L."/>
            <person name="Swayne D.E."/>
        </authorList>
    </citation>
    <scope>NUCLEOTIDE SEQUENCE [LARGE SCALE GENOMIC DNA]</scope>
    <source>
        <strain evidence="2 3">ToBE</strain>
    </source>
</reference>
<evidence type="ECO:0000259" key="1">
    <source>
        <dbReference type="Pfam" id="PF00561"/>
    </source>
</evidence>
<dbReference type="InterPro" id="IPR050266">
    <property type="entry name" value="AB_hydrolase_sf"/>
</dbReference>
<dbReference type="GO" id="GO:0003824">
    <property type="term" value="F:catalytic activity"/>
    <property type="evidence" value="ECO:0007669"/>
    <property type="project" value="InterPro"/>
</dbReference>
<feature type="domain" description="AB hydrolase-1" evidence="1">
    <location>
        <begin position="22"/>
        <end position="252"/>
    </location>
</feature>
<dbReference type="InterPro" id="IPR000639">
    <property type="entry name" value="Epox_hydrolase-like"/>
</dbReference>
<dbReference type="PANTHER" id="PTHR43798">
    <property type="entry name" value="MONOACYLGLYCEROL LIPASE"/>
    <property type="match status" value="1"/>
</dbReference>
<dbReference type="InterPro" id="IPR000073">
    <property type="entry name" value="AB_hydrolase_1"/>
</dbReference>
<dbReference type="OrthoDB" id="9775557at2"/>
<protein>
    <submittedName>
        <fullName evidence="2">Proline-specific peptidase</fullName>
    </submittedName>
</protein>